<evidence type="ECO:0000259" key="2">
    <source>
        <dbReference type="Pfam" id="PF21522"/>
    </source>
</evidence>
<dbReference type="InterPro" id="IPR040607">
    <property type="entry name" value="ALP_N"/>
</dbReference>
<evidence type="ECO:0000313" key="3">
    <source>
        <dbReference type="EMBL" id="KGD63353.1"/>
    </source>
</evidence>
<dbReference type="eggNOG" id="COG0443">
    <property type="taxonomic scope" value="Bacteria"/>
</dbReference>
<organism evidence="3 4">
    <name type="scientific">Alcanivorax nanhaiticus</name>
    <dbReference type="NCBI Taxonomy" id="1177154"/>
    <lineage>
        <taxon>Bacteria</taxon>
        <taxon>Pseudomonadati</taxon>
        <taxon>Pseudomonadota</taxon>
        <taxon>Gammaproteobacteria</taxon>
        <taxon>Oceanospirillales</taxon>
        <taxon>Alcanivoracaceae</taxon>
        <taxon>Alcanivorax</taxon>
    </lineage>
</organism>
<dbReference type="AlphaFoldDB" id="A0A095TLM0"/>
<dbReference type="Pfam" id="PF21522">
    <property type="entry name" value="MreB-like_C"/>
    <property type="match status" value="1"/>
</dbReference>
<evidence type="ECO:0000313" key="4">
    <source>
        <dbReference type="Proteomes" id="UP000029444"/>
    </source>
</evidence>
<dbReference type="STRING" id="1177154.Y5S_03339"/>
<dbReference type="Proteomes" id="UP000029444">
    <property type="component" value="Unassembled WGS sequence"/>
</dbReference>
<accession>A0A095TLM0</accession>
<dbReference type="Pfam" id="PF17989">
    <property type="entry name" value="ALP_N"/>
    <property type="match status" value="1"/>
</dbReference>
<dbReference type="SUPFAM" id="SSF53067">
    <property type="entry name" value="Actin-like ATPase domain"/>
    <property type="match status" value="2"/>
</dbReference>
<keyword evidence="4" id="KW-1185">Reference proteome</keyword>
<dbReference type="InterPro" id="IPR049067">
    <property type="entry name" value="MreB-like_C"/>
</dbReference>
<dbReference type="Gene3D" id="3.30.420.40">
    <property type="match status" value="2"/>
</dbReference>
<sequence length="326" mass="35305">MFVLGLDIGYSNLKVAMGQKGGDMATRILPAGAGSIDLMPRQVGSGLGTDFLQVQIGGNKWAAGVEPDRLQGWERELHKDYKSTDVYKALFYAALLISEQSVIDVLVTGLPVDQAMNDGQRKELAELLSGEHHITPKRTVTVKEVVVVPQPAGAYMDIVHSTTDEEVLDAIQNGKTVVIDPGFYSVDWVALVEGEIHYRSSGTSLKAMSRLIQVANELILDDHGGAPGVEKIEKAIRGGKNSTYLFGQKLELDEYMSKASSTVSREALTSMRKTMREDGMNADVVLLAGGGASEYSDAAKELFPKSRIIETEASVLSNARGFWHCG</sequence>
<evidence type="ECO:0000259" key="1">
    <source>
        <dbReference type="Pfam" id="PF17989"/>
    </source>
</evidence>
<feature type="domain" description="Actin-like protein N-terminal" evidence="1">
    <location>
        <begin position="5"/>
        <end position="153"/>
    </location>
</feature>
<dbReference type="EMBL" id="ARXV01000018">
    <property type="protein sequence ID" value="KGD63353.1"/>
    <property type="molecule type" value="Genomic_DNA"/>
</dbReference>
<comment type="caution">
    <text evidence="3">The sequence shown here is derived from an EMBL/GenBank/DDBJ whole genome shotgun (WGS) entry which is preliminary data.</text>
</comment>
<feature type="domain" description="Actin homologue MreB-like C-terminal" evidence="2">
    <location>
        <begin position="178"/>
        <end position="297"/>
    </location>
</feature>
<gene>
    <name evidence="3" type="ORF">Y5S_03339</name>
</gene>
<name>A0A095TLM0_9GAMM</name>
<dbReference type="InterPro" id="IPR043129">
    <property type="entry name" value="ATPase_NBD"/>
</dbReference>
<proteinExistence type="predicted"/>
<reference evidence="3 4" key="1">
    <citation type="submission" date="2012-09" db="EMBL/GenBank/DDBJ databases">
        <title>Genome Sequence of alkane-degrading Bacterium Alcanivorax sp. 19-m-6.</title>
        <authorList>
            <person name="Lai Q."/>
            <person name="Shao Z."/>
        </authorList>
    </citation>
    <scope>NUCLEOTIDE SEQUENCE [LARGE SCALE GENOMIC DNA]</scope>
    <source>
        <strain evidence="3 4">19-m-6</strain>
    </source>
</reference>
<dbReference type="PATRIC" id="fig|1177154.3.peg.3367"/>
<protein>
    <submittedName>
        <fullName evidence="3">Uncharacterized protein</fullName>
    </submittedName>
</protein>